<evidence type="ECO:0000313" key="3">
    <source>
        <dbReference type="Proteomes" id="UP001499967"/>
    </source>
</evidence>
<proteinExistence type="predicted"/>
<accession>A0ABN1NYM4</accession>
<protein>
    <submittedName>
        <fullName evidence="2">Uncharacterized protein</fullName>
    </submittedName>
</protein>
<dbReference type="RefSeq" id="WP_343937661.1">
    <property type="nucleotide sequence ID" value="NZ_BAAAHP010000003.1"/>
</dbReference>
<comment type="caution">
    <text evidence="2">The sequence shown here is derived from an EMBL/GenBank/DDBJ whole genome shotgun (WGS) entry which is preliminary data.</text>
</comment>
<sequence>MTDGSRLRRFRFWHLLSRSLFALDLLDEFGRPHRYEVDVHHLRDESSEKRPAALYRDGVQVLAATVTTAASRCCARTRGRWRDGGPGSSGATPARAR</sequence>
<dbReference type="Proteomes" id="UP001499967">
    <property type="component" value="Unassembled WGS sequence"/>
</dbReference>
<evidence type="ECO:0000256" key="1">
    <source>
        <dbReference type="SAM" id="MobiDB-lite"/>
    </source>
</evidence>
<feature type="region of interest" description="Disordered" evidence="1">
    <location>
        <begin position="77"/>
        <end position="97"/>
    </location>
</feature>
<evidence type="ECO:0000313" key="2">
    <source>
        <dbReference type="EMBL" id="GAA0919285.1"/>
    </source>
</evidence>
<gene>
    <name evidence="2" type="ORF">GCM10009559_01300</name>
</gene>
<reference evidence="2 3" key="1">
    <citation type="journal article" date="2019" name="Int. J. Syst. Evol. Microbiol.">
        <title>The Global Catalogue of Microorganisms (GCM) 10K type strain sequencing project: providing services to taxonomists for standard genome sequencing and annotation.</title>
        <authorList>
            <consortium name="The Broad Institute Genomics Platform"/>
            <consortium name="The Broad Institute Genome Sequencing Center for Infectious Disease"/>
            <person name="Wu L."/>
            <person name="Ma J."/>
        </authorList>
    </citation>
    <scope>NUCLEOTIDE SEQUENCE [LARGE SCALE GENOMIC DNA]</scope>
    <source>
        <strain evidence="2 3">JCM 11117</strain>
    </source>
</reference>
<dbReference type="EMBL" id="BAAAHP010000003">
    <property type="protein sequence ID" value="GAA0919285.1"/>
    <property type="molecule type" value="Genomic_DNA"/>
</dbReference>
<name>A0ABN1NYM4_9PSEU</name>
<keyword evidence="3" id="KW-1185">Reference proteome</keyword>
<organism evidence="2 3">
    <name type="scientific">Pseudonocardia zijingensis</name>
    <dbReference type="NCBI Taxonomy" id="153376"/>
    <lineage>
        <taxon>Bacteria</taxon>
        <taxon>Bacillati</taxon>
        <taxon>Actinomycetota</taxon>
        <taxon>Actinomycetes</taxon>
        <taxon>Pseudonocardiales</taxon>
        <taxon>Pseudonocardiaceae</taxon>
        <taxon>Pseudonocardia</taxon>
    </lineage>
</organism>